<dbReference type="AlphaFoldDB" id="A0A9X2XSQ1"/>
<dbReference type="InterPro" id="IPR026444">
    <property type="entry name" value="Secre_tail"/>
</dbReference>
<dbReference type="Gene3D" id="2.60.120.380">
    <property type="match status" value="1"/>
</dbReference>
<keyword evidence="5" id="KW-1185">Reference proteome</keyword>
<sequence length="867" mass="95888">MRILLVLAFVICTIFCKAQNLKLPAKKITPSLELFLKRSIKPDSIDILLSVQNFTVLGQWKKDVRFISSYSPANTIVCRINTSRLMQLINDTSVVFADLLRKPKEELATAEFDLSLNQFNVVHRLFPFNGSNIHASLKEQRFDTTDIDIKGRYFNSGIAAPSLTGHASRMVTMLGGGGNSSPFNKGAAPGVFVTSSDFVNLLPDADSIYQQYHISIQNHSYGTGIENYYGADAAAFDASIYHNNALMHVFSSGNSGTSTPTDGTYSGILQFANMTGSFKMAKNIITVGAVDSFNTVMELSSKGPAYDGRVKPDLVAFGQDGSSGSAALVSGAATLVQDAYLQTHGTLPSAALSKAVLLNSADHDPVKVINYTTGYGNLNAYEALATITANHFFEDEVKKGQTKSFSLDIPANIAQFKITLVWTDTPAIANAPKALVNDLDATLSFSNTREIWLPWVLNSSANLDSLQLPPTRRIDTLNNVELITVDHPQPGHYIFEVKGSNIVTADQKFAVAYQLDTINHFTWTYPLSTDVLEAGKTHLLRWQSNIQDSGYLECSYNNGAWQRVASNISVQNHYTKWTVPDTSITAQLRFTIPSLNMISESEVFTISKLTDMQVGFNCTDSFMLHWNNVQNNGYQLYQLGDQYMEPVSTIQDTFIVLQKSLSPTIYYAVAPKINNRTGLKSYTIDYRTQGVDCYFQSFYVLLERENTADLAVGIGSTYGVQLLSFQKYQKDGFSNIYTVAGLSGPTSTYFTFVDTVLTKGVNSYRVALTLTNGHTIYSSTESVFYFPDNPVIAFPNPVRQNQSLRLIAQQPGVYSVEIYDVIGKLMYKGQLKDINQELPAVSLSKGVYLFRFYSKSGEAFTKKILVY</sequence>
<feature type="domain" description="Peptidase S8/S53" evidence="2">
    <location>
        <begin position="158"/>
        <end position="376"/>
    </location>
</feature>
<dbReference type="InterPro" id="IPR008979">
    <property type="entry name" value="Galactose-bd-like_sf"/>
</dbReference>
<accession>A0A9X2XSQ1</accession>
<dbReference type="Gene3D" id="3.40.50.200">
    <property type="entry name" value="Peptidase S8/S53 domain"/>
    <property type="match status" value="1"/>
</dbReference>
<dbReference type="RefSeq" id="WP_279294993.1">
    <property type="nucleotide sequence ID" value="NZ_JAOTIF010000001.1"/>
</dbReference>
<dbReference type="SUPFAM" id="SSF52743">
    <property type="entry name" value="Subtilisin-like"/>
    <property type="match status" value="1"/>
</dbReference>
<feature type="domain" description="Secretion system C-terminal sorting" evidence="3">
    <location>
        <begin position="794"/>
        <end position="866"/>
    </location>
</feature>
<dbReference type="InterPro" id="IPR051048">
    <property type="entry name" value="Peptidase_S8/S53_subtilisin"/>
</dbReference>
<dbReference type="GO" id="GO:0006508">
    <property type="term" value="P:proteolysis"/>
    <property type="evidence" value="ECO:0007669"/>
    <property type="project" value="InterPro"/>
</dbReference>
<dbReference type="NCBIfam" id="TIGR04183">
    <property type="entry name" value="Por_Secre_tail"/>
    <property type="match status" value="1"/>
</dbReference>
<evidence type="ECO:0000256" key="1">
    <source>
        <dbReference type="ARBA" id="ARBA00011073"/>
    </source>
</evidence>
<comment type="similarity">
    <text evidence="1">Belongs to the peptidase S8 family.</text>
</comment>
<evidence type="ECO:0000313" key="5">
    <source>
        <dbReference type="Proteomes" id="UP001155483"/>
    </source>
</evidence>
<name>A0A9X2XSQ1_9BACT</name>
<dbReference type="GO" id="GO:0004252">
    <property type="term" value="F:serine-type endopeptidase activity"/>
    <property type="evidence" value="ECO:0007669"/>
    <property type="project" value="InterPro"/>
</dbReference>
<organism evidence="4 5">
    <name type="scientific">Paraflavisolibacter caeni</name>
    <dbReference type="NCBI Taxonomy" id="2982496"/>
    <lineage>
        <taxon>Bacteria</taxon>
        <taxon>Pseudomonadati</taxon>
        <taxon>Bacteroidota</taxon>
        <taxon>Chitinophagia</taxon>
        <taxon>Chitinophagales</taxon>
        <taxon>Chitinophagaceae</taxon>
        <taxon>Paraflavisolibacter</taxon>
    </lineage>
</organism>
<comment type="caution">
    <text evidence="4">The sequence shown here is derived from an EMBL/GenBank/DDBJ whole genome shotgun (WGS) entry which is preliminary data.</text>
</comment>
<gene>
    <name evidence="4" type="ORF">OCK74_00395</name>
</gene>
<evidence type="ECO:0000259" key="2">
    <source>
        <dbReference type="Pfam" id="PF00082"/>
    </source>
</evidence>
<reference evidence="4" key="1">
    <citation type="submission" date="2022-09" db="EMBL/GenBank/DDBJ databases">
        <authorList>
            <person name="Yuan C."/>
            <person name="Ke Z."/>
        </authorList>
    </citation>
    <scope>NUCLEOTIDE SEQUENCE</scope>
    <source>
        <strain evidence="4">LB-8</strain>
    </source>
</reference>
<dbReference type="PANTHER" id="PTHR43399">
    <property type="entry name" value="SUBTILISIN-RELATED"/>
    <property type="match status" value="1"/>
</dbReference>
<protein>
    <submittedName>
        <fullName evidence="4">S8 family peptidase</fullName>
    </submittedName>
</protein>
<dbReference type="InterPro" id="IPR036852">
    <property type="entry name" value="Peptidase_S8/S53_dom_sf"/>
</dbReference>
<dbReference type="Pfam" id="PF18962">
    <property type="entry name" value="Por_Secre_tail"/>
    <property type="match status" value="1"/>
</dbReference>
<dbReference type="EMBL" id="JAOTIF010000001">
    <property type="protein sequence ID" value="MCU7547546.1"/>
    <property type="molecule type" value="Genomic_DNA"/>
</dbReference>
<proteinExistence type="inferred from homology"/>
<reference evidence="4" key="2">
    <citation type="submission" date="2023-04" db="EMBL/GenBank/DDBJ databases">
        <title>Paracnuella aquatica gen. nov., sp. nov., a member of the family Chitinophagaceae isolated from a hot spring.</title>
        <authorList>
            <person name="Wang C."/>
        </authorList>
    </citation>
    <scope>NUCLEOTIDE SEQUENCE</scope>
    <source>
        <strain evidence="4">LB-8</strain>
    </source>
</reference>
<evidence type="ECO:0000259" key="3">
    <source>
        <dbReference type="Pfam" id="PF18962"/>
    </source>
</evidence>
<dbReference type="SUPFAM" id="SSF49785">
    <property type="entry name" value="Galactose-binding domain-like"/>
    <property type="match status" value="1"/>
</dbReference>
<dbReference type="Pfam" id="PF00082">
    <property type="entry name" value="Peptidase_S8"/>
    <property type="match status" value="1"/>
</dbReference>
<dbReference type="Proteomes" id="UP001155483">
    <property type="component" value="Unassembled WGS sequence"/>
</dbReference>
<dbReference type="PANTHER" id="PTHR43399:SF4">
    <property type="entry name" value="CELL WALL-ASSOCIATED PROTEASE"/>
    <property type="match status" value="1"/>
</dbReference>
<dbReference type="InterPro" id="IPR000209">
    <property type="entry name" value="Peptidase_S8/S53_dom"/>
</dbReference>
<evidence type="ECO:0000313" key="4">
    <source>
        <dbReference type="EMBL" id="MCU7547546.1"/>
    </source>
</evidence>